<dbReference type="GO" id="GO:0006021">
    <property type="term" value="P:inositol biosynthetic process"/>
    <property type="evidence" value="ECO:0007669"/>
    <property type="project" value="UniProtKB-UniPathway"/>
</dbReference>
<dbReference type="EC" id="3.1.3.25" evidence="9"/>
<evidence type="ECO:0000313" key="10">
    <source>
        <dbReference type="EMBL" id="CAD7446296.1"/>
    </source>
</evidence>
<dbReference type="Gene3D" id="3.40.190.80">
    <property type="match status" value="1"/>
</dbReference>
<dbReference type="InterPro" id="IPR020550">
    <property type="entry name" value="Inositol_monophosphatase_CS"/>
</dbReference>
<reference evidence="10" key="1">
    <citation type="submission" date="2020-11" db="EMBL/GenBank/DDBJ databases">
        <authorList>
            <person name="Tran Van P."/>
        </authorList>
    </citation>
    <scope>NUCLEOTIDE SEQUENCE</scope>
</reference>
<evidence type="ECO:0000256" key="5">
    <source>
        <dbReference type="ARBA" id="ARBA00022723"/>
    </source>
</evidence>
<dbReference type="Pfam" id="PF00459">
    <property type="entry name" value="Inositol_P"/>
    <property type="match status" value="2"/>
</dbReference>
<dbReference type="PROSITE" id="PS00629">
    <property type="entry name" value="IMP_1"/>
    <property type="match status" value="1"/>
</dbReference>
<dbReference type="GO" id="GO:0007165">
    <property type="term" value="P:signal transduction"/>
    <property type="evidence" value="ECO:0007669"/>
    <property type="project" value="TreeGrafter"/>
</dbReference>
<protein>
    <recommendedName>
        <fullName evidence="9">Inositol-1-monophosphatase</fullName>
        <ecNumber evidence="9">3.1.3.25</ecNumber>
    </recommendedName>
</protein>
<evidence type="ECO:0000256" key="1">
    <source>
        <dbReference type="ARBA" id="ARBA00001033"/>
    </source>
</evidence>
<gene>
    <name evidence="10" type="ORF">TBIB3V08_LOCUS8630</name>
</gene>
<proteinExistence type="inferred from homology"/>
<evidence type="ECO:0000256" key="9">
    <source>
        <dbReference type="RuleBase" id="RU364068"/>
    </source>
</evidence>
<keyword evidence="5 8" id="KW-0479">Metal-binding</keyword>
<dbReference type="GO" id="GO:0008934">
    <property type="term" value="F:inositol monophosphate 1-phosphatase activity"/>
    <property type="evidence" value="ECO:0007669"/>
    <property type="project" value="InterPro"/>
</dbReference>
<keyword evidence="7 8" id="KW-0460">Magnesium</keyword>
<evidence type="ECO:0000256" key="4">
    <source>
        <dbReference type="ARBA" id="ARBA00009759"/>
    </source>
</evidence>
<dbReference type="PANTHER" id="PTHR20854:SF4">
    <property type="entry name" value="INOSITOL-1-MONOPHOSPHATASE-RELATED"/>
    <property type="match status" value="1"/>
</dbReference>
<evidence type="ECO:0000256" key="3">
    <source>
        <dbReference type="ARBA" id="ARBA00005152"/>
    </source>
</evidence>
<dbReference type="SUPFAM" id="SSF56655">
    <property type="entry name" value="Carbohydrate phosphatase"/>
    <property type="match status" value="1"/>
</dbReference>
<dbReference type="EMBL" id="OD567894">
    <property type="protein sequence ID" value="CAD7446296.1"/>
    <property type="molecule type" value="Genomic_DNA"/>
</dbReference>
<feature type="binding site" evidence="8">
    <location>
        <position position="89"/>
    </location>
    <ligand>
        <name>Mg(2+)</name>
        <dbReference type="ChEBI" id="CHEBI:18420"/>
        <label>1</label>
        <note>catalytic</note>
    </ligand>
</feature>
<feature type="binding site" evidence="8">
    <location>
        <position position="87"/>
    </location>
    <ligand>
        <name>Mg(2+)</name>
        <dbReference type="ChEBI" id="CHEBI:18420"/>
        <label>1</label>
        <note>catalytic</note>
    </ligand>
</feature>
<dbReference type="PANTHER" id="PTHR20854">
    <property type="entry name" value="INOSITOL MONOPHOSPHATASE"/>
    <property type="match status" value="1"/>
</dbReference>
<dbReference type="UniPathway" id="UPA00823">
    <property type="reaction ID" value="UER00788"/>
</dbReference>
<comment type="cofactor">
    <cofactor evidence="2 8 9">
        <name>Mg(2+)</name>
        <dbReference type="ChEBI" id="CHEBI:18420"/>
    </cofactor>
</comment>
<evidence type="ECO:0000256" key="7">
    <source>
        <dbReference type="ARBA" id="ARBA00022842"/>
    </source>
</evidence>
<dbReference type="InterPro" id="IPR020583">
    <property type="entry name" value="Inositol_monoP_metal-BS"/>
</dbReference>
<comment type="catalytic activity">
    <reaction evidence="1 9">
        <text>a myo-inositol phosphate + H2O = myo-inositol + phosphate</text>
        <dbReference type="Rhea" id="RHEA:24056"/>
        <dbReference type="ChEBI" id="CHEBI:15377"/>
        <dbReference type="ChEBI" id="CHEBI:17268"/>
        <dbReference type="ChEBI" id="CHEBI:43474"/>
        <dbReference type="ChEBI" id="CHEBI:84139"/>
        <dbReference type="EC" id="3.1.3.25"/>
    </reaction>
</comment>
<sequence>MDIDLEECLETAISLARETGQIVKEGFYLDKTMTTKGEPADLVTEFDTRVQQILFDRLGEKFPTHKLIGEESVTEPVLTDAPTWIIDPIDGTTNFIHGFPLTCISIGLTVNREPVLGVVYNPILEHMFTAKKGQGAFLNSRRIHVSEVTGRKRALLNYRRIHVSEVTGRKRAFLNYRRIHVSEVTGRKRAFLNYRRIHVSEVTGRKRALLHSRRIHVSGVTGRERAFLHSRRIHVSDVTDMSKALVGLEVPTTQRPSTFAMRVKRGRAIEQVAREIRGLGSIAIGLCFVAMGGLDVYQYEGGIHCWDVAAASVILLEAGGVITDPRGGPFDLMSRRVLGAGTEKLALQMVKIIQEADSS</sequence>
<dbReference type="PRINTS" id="PR00377">
    <property type="entry name" value="IMPHPHTASES"/>
</dbReference>
<dbReference type="InterPro" id="IPR000760">
    <property type="entry name" value="Inositol_monophosphatase-like"/>
</dbReference>
<dbReference type="FunFam" id="3.40.190.80:FF:000002">
    <property type="entry name" value="Inositol-1-monophosphatase"/>
    <property type="match status" value="1"/>
</dbReference>
<organism evidence="10">
    <name type="scientific">Timema bartmani</name>
    <dbReference type="NCBI Taxonomy" id="61472"/>
    <lineage>
        <taxon>Eukaryota</taxon>
        <taxon>Metazoa</taxon>
        <taxon>Ecdysozoa</taxon>
        <taxon>Arthropoda</taxon>
        <taxon>Hexapoda</taxon>
        <taxon>Insecta</taxon>
        <taxon>Pterygota</taxon>
        <taxon>Neoptera</taxon>
        <taxon>Polyneoptera</taxon>
        <taxon>Phasmatodea</taxon>
        <taxon>Timematodea</taxon>
        <taxon>Timematoidea</taxon>
        <taxon>Timematidae</taxon>
        <taxon>Timema</taxon>
    </lineage>
</organism>
<dbReference type="FunFam" id="3.30.540.10:FF:000004">
    <property type="entry name" value="Inositol-1-monophosphatase"/>
    <property type="match status" value="1"/>
</dbReference>
<feature type="binding site" evidence="8">
    <location>
        <position position="90"/>
    </location>
    <ligand>
        <name>Mg(2+)</name>
        <dbReference type="ChEBI" id="CHEBI:18420"/>
        <label>2</label>
    </ligand>
</feature>
<evidence type="ECO:0000256" key="8">
    <source>
        <dbReference type="PIRSR" id="PIRSR600760-2"/>
    </source>
</evidence>
<comment type="pathway">
    <text evidence="3 9">Polyol metabolism; myo-inositol biosynthesis; myo-inositol from D-glucose 6-phosphate: step 2/2.</text>
</comment>
<dbReference type="GO" id="GO:0046854">
    <property type="term" value="P:phosphatidylinositol phosphate biosynthetic process"/>
    <property type="evidence" value="ECO:0007669"/>
    <property type="project" value="InterPro"/>
</dbReference>
<dbReference type="InterPro" id="IPR033942">
    <property type="entry name" value="IMPase"/>
</dbReference>
<evidence type="ECO:0000256" key="2">
    <source>
        <dbReference type="ARBA" id="ARBA00001946"/>
    </source>
</evidence>
<dbReference type="GO" id="GO:0046872">
    <property type="term" value="F:metal ion binding"/>
    <property type="evidence" value="ECO:0007669"/>
    <property type="project" value="UniProtKB-KW"/>
</dbReference>
<accession>A0A7R9I3I3</accession>
<evidence type="ECO:0000256" key="6">
    <source>
        <dbReference type="ARBA" id="ARBA00022801"/>
    </source>
</evidence>
<feature type="binding site" evidence="8">
    <location>
        <position position="70"/>
    </location>
    <ligand>
        <name>Mg(2+)</name>
        <dbReference type="ChEBI" id="CHEBI:18420"/>
        <label>1</label>
        <note>catalytic</note>
    </ligand>
</feature>
<dbReference type="AlphaFoldDB" id="A0A7R9I3I3"/>
<comment type="similarity">
    <text evidence="4 9">Belongs to the inositol monophosphatase superfamily.</text>
</comment>
<feature type="binding site" evidence="8">
    <location>
        <position position="307"/>
    </location>
    <ligand>
        <name>Mg(2+)</name>
        <dbReference type="ChEBI" id="CHEBI:18420"/>
        <label>1</label>
        <note>catalytic</note>
    </ligand>
</feature>
<dbReference type="Gene3D" id="3.30.540.10">
    <property type="entry name" value="Fructose-1,6-Bisphosphatase, subunit A, domain 1"/>
    <property type="match status" value="1"/>
</dbReference>
<dbReference type="CDD" id="cd01639">
    <property type="entry name" value="IMPase"/>
    <property type="match status" value="1"/>
</dbReference>
<dbReference type="PROSITE" id="PS00630">
    <property type="entry name" value="IMP_2"/>
    <property type="match status" value="1"/>
</dbReference>
<name>A0A7R9I3I3_9NEOP</name>
<keyword evidence="6 9" id="KW-0378">Hydrolase</keyword>